<reference evidence="1 2" key="1">
    <citation type="journal article" date="2018" name="Genomics">
        <title>Molecular footprints of inshore aquatic adaptation in Indo-Pacific humpback dolphin (Sousa chinensis).</title>
        <authorList>
            <person name="Ming Y."/>
            <person name="Jian J."/>
            <person name="Yu F."/>
            <person name="Yu X."/>
            <person name="Wang J."/>
            <person name="Liu W."/>
        </authorList>
    </citation>
    <scope>NUCLEOTIDE SEQUENCE [LARGE SCALE GENOMIC DNA]</scope>
    <source>
        <strain evidence="1">MY-2018</strain>
        <tissue evidence="1">Skin</tissue>
    </source>
</reference>
<proteinExistence type="predicted"/>
<comment type="caution">
    <text evidence="1">The sequence shown here is derived from an EMBL/GenBank/DDBJ whole genome shotgun (WGS) entry which is preliminary data.</text>
</comment>
<feature type="non-terminal residue" evidence="1">
    <location>
        <position position="42"/>
    </location>
</feature>
<dbReference type="Proteomes" id="UP000295264">
    <property type="component" value="Unassembled WGS sequence"/>
</dbReference>
<accession>A0A484GSM9</accession>
<keyword evidence="2" id="KW-1185">Reference proteome</keyword>
<gene>
    <name evidence="1" type="ORF">DBR06_SOUSAS110023</name>
</gene>
<evidence type="ECO:0000313" key="1">
    <source>
        <dbReference type="EMBL" id="TEA38186.1"/>
    </source>
</evidence>
<name>A0A484GSM9_SOUCH</name>
<feature type="non-terminal residue" evidence="1">
    <location>
        <position position="1"/>
    </location>
</feature>
<dbReference type="AlphaFoldDB" id="A0A484GSM9"/>
<sequence>SPSGGECEVQHYSQLGSLYLNPAVTTTGMLGDLCLNFESNLF</sequence>
<evidence type="ECO:0000313" key="2">
    <source>
        <dbReference type="Proteomes" id="UP000295264"/>
    </source>
</evidence>
<protein>
    <submittedName>
        <fullName evidence="1">Uncharacterized protein</fullName>
    </submittedName>
</protein>
<dbReference type="EMBL" id="QWLN02004798">
    <property type="protein sequence ID" value="TEA38186.1"/>
    <property type="molecule type" value="Genomic_DNA"/>
</dbReference>
<organism evidence="1 2">
    <name type="scientific">Sousa chinensis</name>
    <name type="common">Indo-pacific humpbacked dolphin</name>
    <name type="synonym">Steno chinensis</name>
    <dbReference type="NCBI Taxonomy" id="103600"/>
    <lineage>
        <taxon>Eukaryota</taxon>
        <taxon>Metazoa</taxon>
        <taxon>Chordata</taxon>
        <taxon>Craniata</taxon>
        <taxon>Vertebrata</taxon>
        <taxon>Euteleostomi</taxon>
        <taxon>Mammalia</taxon>
        <taxon>Eutheria</taxon>
        <taxon>Laurasiatheria</taxon>
        <taxon>Artiodactyla</taxon>
        <taxon>Whippomorpha</taxon>
        <taxon>Cetacea</taxon>
        <taxon>Odontoceti</taxon>
        <taxon>Delphinidae</taxon>
        <taxon>Sousa</taxon>
    </lineage>
</organism>